<dbReference type="AlphaFoldDB" id="A0AAD2CG17"/>
<organism evidence="3 4">
    <name type="scientific">Cylindrotheca closterium</name>
    <dbReference type="NCBI Taxonomy" id="2856"/>
    <lineage>
        <taxon>Eukaryota</taxon>
        <taxon>Sar</taxon>
        <taxon>Stramenopiles</taxon>
        <taxon>Ochrophyta</taxon>
        <taxon>Bacillariophyta</taxon>
        <taxon>Bacillariophyceae</taxon>
        <taxon>Bacillariophycidae</taxon>
        <taxon>Bacillariales</taxon>
        <taxon>Bacillariaceae</taxon>
        <taxon>Cylindrotheca</taxon>
    </lineage>
</organism>
<keyword evidence="2" id="KW-0812">Transmembrane</keyword>
<feature type="transmembrane region" description="Helical" evidence="2">
    <location>
        <begin position="20"/>
        <end position="41"/>
    </location>
</feature>
<keyword evidence="2" id="KW-0472">Membrane</keyword>
<accession>A0AAD2CG17</accession>
<proteinExistence type="predicted"/>
<keyword evidence="4" id="KW-1185">Reference proteome</keyword>
<protein>
    <recommendedName>
        <fullName evidence="5">Transmembrane protein</fullName>
    </recommendedName>
</protein>
<sequence>MVSPSICGGFLNNRKAMVAFSWAIATALNIFGIVCACMFLIQIESRFRRLERYYESDEWLYQYQYNQNQGDDVDENRAYEEAEESQQQHILLATTSTQSIAWVALYVLLLSGGLVFYGSTAVIGFTSLNGKYIAPCFSSGSEKLRLGIFGGAVVVFSNLLLLMAVILGEVRVVDGQERRGEGDEQQHNNSEDRKQYRVERIAAVLAVTCMFLSALYTIFAVLLFLSYAGEQAPKRPEELADGEGTRPGNKTPLVNDNRTIPTLSSNPGFITIDHSN</sequence>
<reference evidence="3" key="1">
    <citation type="submission" date="2023-08" db="EMBL/GenBank/DDBJ databases">
        <authorList>
            <person name="Audoor S."/>
            <person name="Bilcke G."/>
        </authorList>
    </citation>
    <scope>NUCLEOTIDE SEQUENCE</scope>
</reference>
<evidence type="ECO:0000313" key="3">
    <source>
        <dbReference type="EMBL" id="CAJ1930893.1"/>
    </source>
</evidence>
<feature type="transmembrane region" description="Helical" evidence="2">
    <location>
        <begin position="115"/>
        <end position="134"/>
    </location>
</feature>
<evidence type="ECO:0008006" key="5">
    <source>
        <dbReference type="Google" id="ProtNLM"/>
    </source>
</evidence>
<keyword evidence="2" id="KW-1133">Transmembrane helix</keyword>
<evidence type="ECO:0000256" key="1">
    <source>
        <dbReference type="SAM" id="MobiDB-lite"/>
    </source>
</evidence>
<feature type="transmembrane region" description="Helical" evidence="2">
    <location>
        <begin position="201"/>
        <end position="225"/>
    </location>
</feature>
<name>A0AAD2CG17_9STRA</name>
<feature type="region of interest" description="Disordered" evidence="1">
    <location>
        <begin position="236"/>
        <end position="260"/>
    </location>
</feature>
<evidence type="ECO:0000313" key="4">
    <source>
        <dbReference type="Proteomes" id="UP001295423"/>
    </source>
</evidence>
<feature type="transmembrane region" description="Helical" evidence="2">
    <location>
        <begin position="146"/>
        <end position="167"/>
    </location>
</feature>
<dbReference type="EMBL" id="CAKOGP040000113">
    <property type="protein sequence ID" value="CAJ1930893.1"/>
    <property type="molecule type" value="Genomic_DNA"/>
</dbReference>
<gene>
    <name evidence="3" type="ORF">CYCCA115_LOCUS2139</name>
</gene>
<evidence type="ECO:0000256" key="2">
    <source>
        <dbReference type="SAM" id="Phobius"/>
    </source>
</evidence>
<dbReference type="Proteomes" id="UP001295423">
    <property type="component" value="Unassembled WGS sequence"/>
</dbReference>
<comment type="caution">
    <text evidence="3">The sequence shown here is derived from an EMBL/GenBank/DDBJ whole genome shotgun (WGS) entry which is preliminary data.</text>
</comment>